<proteinExistence type="predicted"/>
<accession>A0A0A9GUQ2</accession>
<reference evidence="2" key="1">
    <citation type="submission" date="2014-09" db="EMBL/GenBank/DDBJ databases">
        <authorList>
            <person name="Magalhaes I.L.F."/>
            <person name="Oliveira U."/>
            <person name="Santos F.R."/>
            <person name="Vidigal T.H.D.A."/>
            <person name="Brescovit A.D."/>
            <person name="Santos A.J."/>
        </authorList>
    </citation>
    <scope>NUCLEOTIDE SEQUENCE</scope>
    <source>
        <tissue evidence="2">Shoot tissue taken approximately 20 cm above the soil surface</tissue>
    </source>
</reference>
<protein>
    <submittedName>
        <fullName evidence="2">Uncharacterized protein</fullName>
    </submittedName>
</protein>
<feature type="region of interest" description="Disordered" evidence="1">
    <location>
        <begin position="1"/>
        <end position="22"/>
    </location>
</feature>
<organism evidence="2">
    <name type="scientific">Arundo donax</name>
    <name type="common">Giant reed</name>
    <name type="synonym">Donax arundinaceus</name>
    <dbReference type="NCBI Taxonomy" id="35708"/>
    <lineage>
        <taxon>Eukaryota</taxon>
        <taxon>Viridiplantae</taxon>
        <taxon>Streptophyta</taxon>
        <taxon>Embryophyta</taxon>
        <taxon>Tracheophyta</taxon>
        <taxon>Spermatophyta</taxon>
        <taxon>Magnoliopsida</taxon>
        <taxon>Liliopsida</taxon>
        <taxon>Poales</taxon>
        <taxon>Poaceae</taxon>
        <taxon>PACMAD clade</taxon>
        <taxon>Arundinoideae</taxon>
        <taxon>Arundineae</taxon>
        <taxon>Arundo</taxon>
    </lineage>
</organism>
<feature type="compositionally biased region" description="Gly residues" evidence="1">
    <location>
        <begin position="13"/>
        <end position="22"/>
    </location>
</feature>
<dbReference type="AlphaFoldDB" id="A0A0A9GUQ2"/>
<reference evidence="2" key="2">
    <citation type="journal article" date="2015" name="Data Brief">
        <title>Shoot transcriptome of the giant reed, Arundo donax.</title>
        <authorList>
            <person name="Barrero R.A."/>
            <person name="Guerrero F.D."/>
            <person name="Moolhuijzen P."/>
            <person name="Goolsby J.A."/>
            <person name="Tidwell J."/>
            <person name="Bellgard S.E."/>
            <person name="Bellgard M.I."/>
        </authorList>
    </citation>
    <scope>NUCLEOTIDE SEQUENCE</scope>
    <source>
        <tissue evidence="2">Shoot tissue taken approximately 20 cm above the soil surface</tissue>
    </source>
</reference>
<sequence>MRTGYSRTWRRSGSGGCRGLTG</sequence>
<dbReference type="EMBL" id="GBRH01173588">
    <property type="protein sequence ID" value="JAE24308.1"/>
    <property type="molecule type" value="Transcribed_RNA"/>
</dbReference>
<evidence type="ECO:0000313" key="2">
    <source>
        <dbReference type="EMBL" id="JAE24308.1"/>
    </source>
</evidence>
<name>A0A0A9GUQ2_ARUDO</name>
<evidence type="ECO:0000256" key="1">
    <source>
        <dbReference type="SAM" id="MobiDB-lite"/>
    </source>
</evidence>